<comment type="caution">
    <text evidence="2">The sequence shown here is derived from an EMBL/GenBank/DDBJ whole genome shotgun (WGS) entry which is preliminary data.</text>
</comment>
<keyword evidence="3" id="KW-1185">Reference proteome</keyword>
<reference evidence="2 3" key="1">
    <citation type="journal article" date="2019" name="Sci. Rep.">
        <title>A high-quality genome of Eragrostis curvula grass provides insights into Poaceae evolution and supports new strategies to enhance forage quality.</title>
        <authorList>
            <person name="Carballo J."/>
            <person name="Santos B.A.C.M."/>
            <person name="Zappacosta D."/>
            <person name="Garbus I."/>
            <person name="Selva J.P."/>
            <person name="Gallo C.A."/>
            <person name="Diaz A."/>
            <person name="Albertini E."/>
            <person name="Caccamo M."/>
            <person name="Echenique V."/>
        </authorList>
    </citation>
    <scope>NUCLEOTIDE SEQUENCE [LARGE SCALE GENOMIC DNA]</scope>
    <source>
        <strain evidence="3">cv. Victoria</strain>
        <tissue evidence="2">Leaf</tissue>
    </source>
</reference>
<feature type="compositionally biased region" description="Low complexity" evidence="1">
    <location>
        <begin position="236"/>
        <end position="254"/>
    </location>
</feature>
<protein>
    <submittedName>
        <fullName evidence="2">Uncharacterized protein</fullName>
    </submittedName>
</protein>
<accession>A0A5J9TIA3</accession>
<dbReference type="Gramene" id="TVU11045">
    <property type="protein sequence ID" value="TVU11045"/>
    <property type="gene ID" value="EJB05_44607"/>
</dbReference>
<dbReference type="AlphaFoldDB" id="A0A5J9TIA3"/>
<feature type="region of interest" description="Disordered" evidence="1">
    <location>
        <begin position="235"/>
        <end position="254"/>
    </location>
</feature>
<name>A0A5J9TIA3_9POAL</name>
<feature type="non-terminal residue" evidence="2">
    <location>
        <position position="1"/>
    </location>
</feature>
<evidence type="ECO:0000313" key="2">
    <source>
        <dbReference type="EMBL" id="TVU11045.1"/>
    </source>
</evidence>
<evidence type="ECO:0000256" key="1">
    <source>
        <dbReference type="SAM" id="MobiDB-lite"/>
    </source>
</evidence>
<dbReference type="Proteomes" id="UP000324897">
    <property type="component" value="Chromosome 3"/>
</dbReference>
<dbReference type="EMBL" id="RWGY01000039">
    <property type="protein sequence ID" value="TVU11045.1"/>
    <property type="molecule type" value="Genomic_DNA"/>
</dbReference>
<organism evidence="2 3">
    <name type="scientific">Eragrostis curvula</name>
    <name type="common">weeping love grass</name>
    <dbReference type="NCBI Taxonomy" id="38414"/>
    <lineage>
        <taxon>Eukaryota</taxon>
        <taxon>Viridiplantae</taxon>
        <taxon>Streptophyta</taxon>
        <taxon>Embryophyta</taxon>
        <taxon>Tracheophyta</taxon>
        <taxon>Spermatophyta</taxon>
        <taxon>Magnoliopsida</taxon>
        <taxon>Liliopsida</taxon>
        <taxon>Poales</taxon>
        <taxon>Poaceae</taxon>
        <taxon>PACMAD clade</taxon>
        <taxon>Chloridoideae</taxon>
        <taxon>Eragrostideae</taxon>
        <taxon>Eragrostidinae</taxon>
        <taxon>Eragrostis</taxon>
    </lineage>
</organism>
<proteinExistence type="predicted"/>
<feature type="region of interest" description="Disordered" evidence="1">
    <location>
        <begin position="87"/>
        <end position="108"/>
    </location>
</feature>
<dbReference type="OrthoDB" id="1806309at2759"/>
<evidence type="ECO:0000313" key="3">
    <source>
        <dbReference type="Proteomes" id="UP000324897"/>
    </source>
</evidence>
<gene>
    <name evidence="2" type="ORF">EJB05_44607</name>
</gene>
<sequence length="307" mass="34389">MHRSMIGHPEPQRRTYKSYVVRFETTAVLSGYTPSVWEMKSFWTRDLHWPQLIFSGQNDFNSRTEREHMCNAQFVLPAVIGTLRRTTVSAVSPGPKPKRTPQSMPSPVVARPSLAERLRISSRMKITQALDMLPYSARTWRVARRRAWSRPSSASAMLRMAGPPGCATQKILFQSEMPSGLNAVSSRPLMFVPMRSGTRSWRWKVRPSSRRWPRMASSESGTMVCWAVTSWNSGRSPASSSGPAPTTTAAAPSPKRAWPIMESMWVAQGPRKVTAVISEQMMSTRAPRLFSARSLATRSTVPPAKQP</sequence>